<dbReference type="Proteomes" id="UP000436088">
    <property type="component" value="Unassembled WGS sequence"/>
</dbReference>
<dbReference type="PANTHER" id="PTHR38542">
    <property type="entry name" value="OS04G0450500 PROTEIN"/>
    <property type="match status" value="1"/>
</dbReference>
<reference evidence="2" key="1">
    <citation type="submission" date="2019-09" db="EMBL/GenBank/DDBJ databases">
        <title>Draft genome information of white flower Hibiscus syriacus.</title>
        <authorList>
            <person name="Kim Y.-M."/>
        </authorList>
    </citation>
    <scope>NUCLEOTIDE SEQUENCE [LARGE SCALE GENOMIC DNA]</scope>
    <source>
        <strain evidence="2">YM2019G1</strain>
    </source>
</reference>
<protein>
    <submittedName>
        <fullName evidence="2">Uncharacterized protein</fullName>
    </submittedName>
</protein>
<dbReference type="PANTHER" id="PTHR38542:SF2">
    <property type="entry name" value="REPLICATION FACTOR A C-TERMINAL DOMAIN-CONTAINING PROTEIN"/>
    <property type="match status" value="1"/>
</dbReference>
<organism evidence="2 3">
    <name type="scientific">Hibiscus syriacus</name>
    <name type="common">Rose of Sharon</name>
    <dbReference type="NCBI Taxonomy" id="106335"/>
    <lineage>
        <taxon>Eukaryota</taxon>
        <taxon>Viridiplantae</taxon>
        <taxon>Streptophyta</taxon>
        <taxon>Embryophyta</taxon>
        <taxon>Tracheophyta</taxon>
        <taxon>Spermatophyta</taxon>
        <taxon>Magnoliopsida</taxon>
        <taxon>eudicotyledons</taxon>
        <taxon>Gunneridae</taxon>
        <taxon>Pentapetalae</taxon>
        <taxon>rosids</taxon>
        <taxon>malvids</taxon>
        <taxon>Malvales</taxon>
        <taxon>Malvaceae</taxon>
        <taxon>Malvoideae</taxon>
        <taxon>Hibiscus</taxon>
    </lineage>
</organism>
<gene>
    <name evidence="2" type="ORF">F3Y22_tig00110505pilonHSYRG00060</name>
</gene>
<accession>A0A6A3ACK8</accession>
<sequence length="408" mass="46056">MTSCYGPLINLSEASHHMGHFVQLLVFVHRSTPVQISRLQNSEMFSRPEVMTGIFTPSGATELVAECRMGIEVKEKLSKVIEWVQRTGYYAIENVDPYDRQKRRLSRNWKVPEPNKLRECPSLSEVLCLNSHCKAIFSASVGEIFLPITWRRIGESENENMFISRRLCTSASNSLAEDLICTGCRLCGSPLHQEQGSIVGRVPLYCEKSSDRLHAVSLIYRPFMLYLWDEYEHMPALVKNNAAEKLFGNIKAERVFLCYKETKCDKTLNPDSVAKNSQRGCGTRTHDPPKAAGTSHAEYCSSDAHRRQETTLGKNPVKHQNTITTVMPAPLLIELFLENLEKLDEALTGSDHSWTSLTLELCTALETANKLVQWTDTSWVAVREGEGTREDCQEGRFRSQQPEASPSP</sequence>
<keyword evidence="3" id="KW-1185">Reference proteome</keyword>
<feature type="region of interest" description="Disordered" evidence="1">
    <location>
        <begin position="385"/>
        <end position="408"/>
    </location>
</feature>
<dbReference type="AlphaFoldDB" id="A0A6A3ACK8"/>
<feature type="compositionally biased region" description="Basic and acidic residues" evidence="1">
    <location>
        <begin position="385"/>
        <end position="397"/>
    </location>
</feature>
<dbReference type="EMBL" id="VEPZ02001014">
    <property type="protein sequence ID" value="KAE8701756.1"/>
    <property type="molecule type" value="Genomic_DNA"/>
</dbReference>
<feature type="region of interest" description="Disordered" evidence="1">
    <location>
        <begin position="275"/>
        <end position="307"/>
    </location>
</feature>
<evidence type="ECO:0000313" key="2">
    <source>
        <dbReference type="EMBL" id="KAE8701756.1"/>
    </source>
</evidence>
<comment type="caution">
    <text evidence="2">The sequence shown here is derived from an EMBL/GenBank/DDBJ whole genome shotgun (WGS) entry which is preliminary data.</text>
</comment>
<evidence type="ECO:0000256" key="1">
    <source>
        <dbReference type="SAM" id="MobiDB-lite"/>
    </source>
</evidence>
<name>A0A6A3ACK8_HIBSY</name>
<feature type="compositionally biased region" description="Polar residues" evidence="1">
    <location>
        <begin position="398"/>
        <end position="408"/>
    </location>
</feature>
<evidence type="ECO:0000313" key="3">
    <source>
        <dbReference type="Proteomes" id="UP000436088"/>
    </source>
</evidence>
<proteinExistence type="predicted"/>